<organism evidence="3 4">
    <name type="scientific">Scleropages formosus</name>
    <name type="common">Asian bonytongue</name>
    <name type="synonym">Osteoglossum formosum</name>
    <dbReference type="NCBI Taxonomy" id="113540"/>
    <lineage>
        <taxon>Eukaryota</taxon>
        <taxon>Metazoa</taxon>
        <taxon>Chordata</taxon>
        <taxon>Craniata</taxon>
        <taxon>Vertebrata</taxon>
        <taxon>Euteleostomi</taxon>
        <taxon>Actinopterygii</taxon>
        <taxon>Neopterygii</taxon>
        <taxon>Teleostei</taxon>
        <taxon>Osteoglossocephala</taxon>
        <taxon>Osteoglossomorpha</taxon>
        <taxon>Osteoglossiformes</taxon>
        <taxon>Osteoglossidae</taxon>
        <taxon>Scleropages</taxon>
    </lineage>
</organism>
<evidence type="ECO:0000313" key="3">
    <source>
        <dbReference type="EMBL" id="KPP66653.1"/>
    </source>
</evidence>
<evidence type="ECO:0000313" key="4">
    <source>
        <dbReference type="Proteomes" id="UP000034805"/>
    </source>
</evidence>
<evidence type="ECO:0000256" key="1">
    <source>
        <dbReference type="SAM" id="MobiDB-lite"/>
    </source>
</evidence>
<dbReference type="GO" id="GO:0005157">
    <property type="term" value="F:macrophage colony-stimulating factor receptor binding"/>
    <property type="evidence" value="ECO:0007669"/>
    <property type="project" value="InterPro"/>
</dbReference>
<accession>A0A0P7V2M4</accession>
<sequence>MARPLSWLLMLLLVLIWVLPIAGSATLPELCKSLNTLKARLHSGDRRQFMKHNFPLNYTVQVRPQEVFRLRNISKLMSMVPDLEIGDLQELWLLINQEVLKKVLQILPERHPSRHYVSSLQDLLRMVQQVFQQPQNGEHEEEERDPLEQIEQIWAQLRDPNSAVWKLMSPKALVDNCYRTMHCLFSDCFPSSNSDSKEHSGEETQSDDVMTENMGTDKRKEATDQHICLLFLPDCSILHWRKGKKQQTKDA</sequence>
<dbReference type="STRING" id="113540.ENSSFOP00015018658"/>
<reference evidence="3 4" key="1">
    <citation type="submission" date="2015-08" db="EMBL/GenBank/DDBJ databases">
        <title>The genome of the Asian arowana (Scleropages formosus).</title>
        <authorList>
            <person name="Tan M.H."/>
            <person name="Gan H.M."/>
            <person name="Croft L.J."/>
            <person name="Austin C.M."/>
        </authorList>
    </citation>
    <scope>NUCLEOTIDE SEQUENCE [LARGE SCALE GENOMIC DNA]</scope>
    <source>
        <strain evidence="3">Aro1</strain>
    </source>
</reference>
<feature type="region of interest" description="Disordered" evidence="1">
    <location>
        <begin position="192"/>
        <end position="212"/>
    </location>
</feature>
<dbReference type="PANTHER" id="PTHR28606:SF1">
    <property type="entry name" value="INTERLEUKIN-34"/>
    <property type="match status" value="1"/>
</dbReference>
<dbReference type="AlphaFoldDB" id="A0A0P7V2M4"/>
<dbReference type="GO" id="GO:0045651">
    <property type="term" value="P:positive regulation of macrophage differentiation"/>
    <property type="evidence" value="ECO:0007669"/>
    <property type="project" value="TreeGrafter"/>
</dbReference>
<name>A0A0P7V2M4_SCLFO</name>
<feature type="chain" id="PRO_5006143521" evidence="2">
    <location>
        <begin position="25"/>
        <end position="251"/>
    </location>
</feature>
<dbReference type="GO" id="GO:0008284">
    <property type="term" value="P:positive regulation of cell population proliferation"/>
    <property type="evidence" value="ECO:0007669"/>
    <property type="project" value="InterPro"/>
</dbReference>
<dbReference type="PANTHER" id="PTHR28606">
    <property type="entry name" value="INTERLEUKIN-34"/>
    <property type="match status" value="1"/>
</dbReference>
<dbReference type="EMBL" id="JARO02005514">
    <property type="protein sequence ID" value="KPP66653.1"/>
    <property type="molecule type" value="Genomic_DNA"/>
</dbReference>
<keyword evidence="2" id="KW-0732">Signal</keyword>
<evidence type="ECO:0000256" key="2">
    <source>
        <dbReference type="SAM" id="SignalP"/>
    </source>
</evidence>
<dbReference type="Pfam" id="PF15036">
    <property type="entry name" value="IL34"/>
    <property type="match status" value="1"/>
</dbReference>
<dbReference type="Proteomes" id="UP000034805">
    <property type="component" value="Unassembled WGS sequence"/>
</dbReference>
<gene>
    <name evidence="3" type="ORF">Z043_114823</name>
</gene>
<dbReference type="InterPro" id="IPR038328">
    <property type="entry name" value="IL-34_sf"/>
</dbReference>
<dbReference type="Gene3D" id="1.20.1250.80">
    <property type="entry name" value="Interleukin-34"/>
    <property type="match status" value="1"/>
</dbReference>
<protein>
    <submittedName>
        <fullName evidence="3">Interleukin-34-like</fullName>
    </submittedName>
</protein>
<dbReference type="GO" id="GO:0005615">
    <property type="term" value="C:extracellular space"/>
    <property type="evidence" value="ECO:0007669"/>
    <property type="project" value="InterPro"/>
</dbReference>
<feature type="signal peptide" evidence="2">
    <location>
        <begin position="1"/>
        <end position="24"/>
    </location>
</feature>
<dbReference type="InterPro" id="IPR020415">
    <property type="entry name" value="IL-34"/>
</dbReference>
<proteinExistence type="predicted"/>
<comment type="caution">
    <text evidence="3">The sequence shown here is derived from an EMBL/GenBank/DDBJ whole genome shotgun (WGS) entry which is preliminary data.</text>
</comment>
<dbReference type="GO" id="GO:0045657">
    <property type="term" value="P:positive regulation of monocyte differentiation"/>
    <property type="evidence" value="ECO:0007669"/>
    <property type="project" value="TreeGrafter"/>
</dbReference>